<name>A0ABQ1W1N7_9BACT</name>
<evidence type="ECO:0000313" key="7">
    <source>
        <dbReference type="EMBL" id="GGG09214.1"/>
    </source>
</evidence>
<protein>
    <submittedName>
        <fullName evidence="7">Mechanosensitive ion channel protein MscS</fullName>
    </submittedName>
</protein>
<evidence type="ECO:0000256" key="4">
    <source>
        <dbReference type="ARBA" id="ARBA00023136"/>
    </source>
</evidence>
<feature type="transmembrane region" description="Helical" evidence="5">
    <location>
        <begin position="79"/>
        <end position="101"/>
    </location>
</feature>
<feature type="transmembrane region" description="Helical" evidence="5">
    <location>
        <begin position="113"/>
        <end position="130"/>
    </location>
</feature>
<dbReference type="InterPro" id="IPR006685">
    <property type="entry name" value="MscS_channel_2nd"/>
</dbReference>
<dbReference type="SUPFAM" id="SSF50182">
    <property type="entry name" value="Sm-like ribonucleoproteins"/>
    <property type="match status" value="1"/>
</dbReference>
<comment type="caution">
    <text evidence="7">The sequence shown here is derived from an EMBL/GenBank/DDBJ whole genome shotgun (WGS) entry which is preliminary data.</text>
</comment>
<dbReference type="EMBL" id="BMFP01000002">
    <property type="protein sequence ID" value="GGG09214.1"/>
    <property type="molecule type" value="Genomic_DNA"/>
</dbReference>
<dbReference type="Pfam" id="PF00924">
    <property type="entry name" value="MS_channel_2nd"/>
    <property type="match status" value="1"/>
</dbReference>
<feature type="transmembrane region" description="Helical" evidence="5">
    <location>
        <begin position="176"/>
        <end position="194"/>
    </location>
</feature>
<keyword evidence="8" id="KW-1185">Reference proteome</keyword>
<evidence type="ECO:0000256" key="2">
    <source>
        <dbReference type="ARBA" id="ARBA00022692"/>
    </source>
</evidence>
<dbReference type="InterPro" id="IPR030192">
    <property type="entry name" value="YbdG"/>
</dbReference>
<keyword evidence="4 5" id="KW-0472">Membrane</keyword>
<dbReference type="InterPro" id="IPR023408">
    <property type="entry name" value="MscS_beta-dom_sf"/>
</dbReference>
<sequence>MNTTYSNDAISSWTSDQLLNLGVPEQAATYINLLVLITATALVVYLVDFLARKIFVGTAHKFAAKSSTRLVEYMARNRVVVYLARIAPLVVVVQAIPIVFADFPTWVPALNKFTDIYLILLWMWVARAVLRTCKDFLKTTETFKEKPVDSFLQVITIFLYFIAGLLIFSTLTGKDAWTFITAMGAASAILMLIFKDTIMGFVASIQVSSNDMVRIGDWVTMDKYGADGAVTEINLTTVKVQNFDKTITTIPTYYLISDSFKNWRGMQASGGRRIKRSVYIKISSIRYLSAEEITKLSKIQLLKSYLEERQNEISRFNKENEIDKSLLINGRSLTNVGVFRKYIDAYIKQHPGTHKDMIMMVRQLEPTTTGMPIELYLFANSIVWVEYEGIMADIFDHLLAAVKYFDLEVFEMPAADDVRSLHFNMTGTPGVRYPMAETMQN</sequence>
<accession>A0ABQ1W1N7</accession>
<dbReference type="Proteomes" id="UP000634043">
    <property type="component" value="Unassembled WGS sequence"/>
</dbReference>
<comment type="subcellular location">
    <subcellularLocation>
        <location evidence="1">Membrane</location>
    </subcellularLocation>
</comment>
<organism evidence="7 8">
    <name type="scientific">Pontibacter amylolyticus</name>
    <dbReference type="NCBI Taxonomy" id="1424080"/>
    <lineage>
        <taxon>Bacteria</taxon>
        <taxon>Pseudomonadati</taxon>
        <taxon>Bacteroidota</taxon>
        <taxon>Cytophagia</taxon>
        <taxon>Cytophagales</taxon>
        <taxon>Hymenobacteraceae</taxon>
        <taxon>Pontibacter</taxon>
    </lineage>
</organism>
<evidence type="ECO:0000256" key="1">
    <source>
        <dbReference type="ARBA" id="ARBA00004370"/>
    </source>
</evidence>
<keyword evidence="3 5" id="KW-1133">Transmembrane helix</keyword>
<dbReference type="Gene3D" id="2.30.30.60">
    <property type="match status" value="1"/>
</dbReference>
<dbReference type="RefSeq" id="WP_188500637.1">
    <property type="nucleotide sequence ID" value="NZ_BMFP01000002.1"/>
</dbReference>
<keyword evidence="2 5" id="KW-0812">Transmembrane</keyword>
<evidence type="ECO:0000259" key="6">
    <source>
        <dbReference type="Pfam" id="PF00924"/>
    </source>
</evidence>
<proteinExistence type="predicted"/>
<dbReference type="PANTHER" id="PTHR30414:SF0">
    <property type="entry name" value="MINICONDUCTANCE MECHANOSENSITIVE CHANNEL YBDG"/>
    <property type="match status" value="1"/>
</dbReference>
<feature type="domain" description="Mechanosensitive ion channel MscS" evidence="6">
    <location>
        <begin position="196"/>
        <end position="264"/>
    </location>
</feature>
<evidence type="ECO:0000313" key="8">
    <source>
        <dbReference type="Proteomes" id="UP000634043"/>
    </source>
</evidence>
<feature type="transmembrane region" description="Helical" evidence="5">
    <location>
        <begin position="27"/>
        <end position="47"/>
    </location>
</feature>
<feature type="transmembrane region" description="Helical" evidence="5">
    <location>
        <begin position="151"/>
        <end position="170"/>
    </location>
</feature>
<evidence type="ECO:0000256" key="5">
    <source>
        <dbReference type="SAM" id="Phobius"/>
    </source>
</evidence>
<dbReference type="PANTHER" id="PTHR30414">
    <property type="entry name" value="MINICONDUCTANCE MECHANOSENSITIVE CHANNEL YBDG"/>
    <property type="match status" value="1"/>
</dbReference>
<evidence type="ECO:0000256" key="3">
    <source>
        <dbReference type="ARBA" id="ARBA00022989"/>
    </source>
</evidence>
<reference evidence="8" key="1">
    <citation type="journal article" date="2019" name="Int. J. Syst. Evol. Microbiol.">
        <title>The Global Catalogue of Microorganisms (GCM) 10K type strain sequencing project: providing services to taxonomists for standard genome sequencing and annotation.</title>
        <authorList>
            <consortium name="The Broad Institute Genomics Platform"/>
            <consortium name="The Broad Institute Genome Sequencing Center for Infectious Disease"/>
            <person name="Wu L."/>
            <person name="Ma J."/>
        </authorList>
    </citation>
    <scope>NUCLEOTIDE SEQUENCE [LARGE SCALE GENOMIC DNA]</scope>
    <source>
        <strain evidence="8">CGMCC 1.12749</strain>
    </source>
</reference>
<dbReference type="InterPro" id="IPR010920">
    <property type="entry name" value="LSM_dom_sf"/>
</dbReference>
<gene>
    <name evidence="7" type="primary">mscS2</name>
    <name evidence="7" type="ORF">GCM10011323_12180</name>
</gene>